<organism evidence="2 3">
    <name type="scientific">Brassica cretica</name>
    <name type="common">Mustard</name>
    <dbReference type="NCBI Taxonomy" id="69181"/>
    <lineage>
        <taxon>Eukaryota</taxon>
        <taxon>Viridiplantae</taxon>
        <taxon>Streptophyta</taxon>
        <taxon>Embryophyta</taxon>
        <taxon>Tracheophyta</taxon>
        <taxon>Spermatophyta</taxon>
        <taxon>Magnoliopsida</taxon>
        <taxon>eudicotyledons</taxon>
        <taxon>Gunneridae</taxon>
        <taxon>Pentapetalae</taxon>
        <taxon>rosids</taxon>
        <taxon>malvids</taxon>
        <taxon>Brassicales</taxon>
        <taxon>Brassicaceae</taxon>
        <taxon>Brassiceae</taxon>
        <taxon>Brassica</taxon>
    </lineage>
</organism>
<feature type="region of interest" description="Disordered" evidence="1">
    <location>
        <begin position="1"/>
        <end position="67"/>
    </location>
</feature>
<accession>A0A8S9H6J7</accession>
<protein>
    <submittedName>
        <fullName evidence="2">Uncharacterized protein</fullName>
    </submittedName>
</protein>
<evidence type="ECO:0000313" key="3">
    <source>
        <dbReference type="Proteomes" id="UP000712281"/>
    </source>
</evidence>
<comment type="caution">
    <text evidence="2">The sequence shown here is derived from an EMBL/GenBank/DDBJ whole genome shotgun (WGS) entry which is preliminary data.</text>
</comment>
<evidence type="ECO:0000313" key="2">
    <source>
        <dbReference type="EMBL" id="KAF2554225.1"/>
    </source>
</evidence>
<proteinExistence type="predicted"/>
<dbReference type="Proteomes" id="UP000712281">
    <property type="component" value="Unassembled WGS sequence"/>
</dbReference>
<evidence type="ECO:0000256" key="1">
    <source>
        <dbReference type="SAM" id="MobiDB-lite"/>
    </source>
</evidence>
<sequence length="168" mass="19773">MHRPTCQTGELDRTRRPTRPFGELDGASRPTRPFGELDRTRRPTRPFGVVDRASRPTRPFHELDRTSRPTRPFGELDKLACLHLILVAPSFKIGPNLLLFHLDRSHHSNFTIYKPQELVFSYEVRIDRIKWQRLTKHRELSPLYEKFELSSESTSFRKHSLSINRKNA</sequence>
<reference evidence="2" key="1">
    <citation type="submission" date="2019-12" db="EMBL/GenBank/DDBJ databases">
        <title>Genome sequencing and annotation of Brassica cretica.</title>
        <authorList>
            <person name="Studholme D.J."/>
            <person name="Sarris P.F."/>
        </authorList>
    </citation>
    <scope>NUCLEOTIDE SEQUENCE</scope>
    <source>
        <strain evidence="2">PFS-001/15</strain>
        <tissue evidence="2">Leaf</tissue>
    </source>
</reference>
<dbReference type="EMBL" id="QGKW02001988">
    <property type="protein sequence ID" value="KAF2554225.1"/>
    <property type="molecule type" value="Genomic_DNA"/>
</dbReference>
<dbReference type="AlphaFoldDB" id="A0A8S9H6J7"/>
<gene>
    <name evidence="2" type="ORF">F2Q68_00033850</name>
</gene>
<name>A0A8S9H6J7_BRACR</name>